<reference evidence="5 6" key="3">
    <citation type="journal article" date="2016" name="Sci. Rep.">
        <title>Genome-wide diversity and gene expression profiling of Babesia microti isolates identify polymorphic genes that mediate host-pathogen interactions.</title>
        <authorList>
            <person name="Silva J.C."/>
            <person name="Cornillot E."/>
            <person name="McCracken C."/>
            <person name="Usmani-Brown S."/>
            <person name="Dwivedi A."/>
            <person name="Ifeonu O.O."/>
            <person name="Crabtree J."/>
            <person name="Gotia H.T."/>
            <person name="Virji A.Z."/>
            <person name="Reynes C."/>
            <person name="Colinge J."/>
            <person name="Kumar V."/>
            <person name="Lawres L."/>
            <person name="Pazzi J.E."/>
            <person name="Pablo J.V."/>
            <person name="Hung C."/>
            <person name="Brancato J."/>
            <person name="Kumari P."/>
            <person name="Orvis J."/>
            <person name="Tretina K."/>
            <person name="Chibucos M."/>
            <person name="Ott S."/>
            <person name="Sadzewicz L."/>
            <person name="Sengamalay N."/>
            <person name="Shetty A.C."/>
            <person name="Su Q."/>
            <person name="Tallon L."/>
            <person name="Fraser C.M."/>
            <person name="Frutos R."/>
            <person name="Molina D.M."/>
            <person name="Krause P.J."/>
            <person name="Ben Mamoun C."/>
        </authorList>
    </citation>
    <scope>NUCLEOTIDE SEQUENCE [LARGE SCALE GENOMIC DNA]</scope>
    <source>
        <strain evidence="5 6">RI</strain>
    </source>
</reference>
<dbReference type="InterPro" id="IPR011262">
    <property type="entry name" value="DNA-dir_RNA_pol_insert"/>
</dbReference>
<dbReference type="EMBL" id="FO082872">
    <property type="protein sequence ID" value="CCF73192.1"/>
    <property type="molecule type" value="Genomic_DNA"/>
</dbReference>
<feature type="domain" description="DNA-directed RNA polymerase RpoA/D/Rpb3-type" evidence="4">
    <location>
        <begin position="226"/>
        <end position="458"/>
    </location>
</feature>
<name>I7J5T5_BABMR</name>
<dbReference type="GO" id="GO:0003899">
    <property type="term" value="F:DNA-directed RNA polymerase activity"/>
    <property type="evidence" value="ECO:0007669"/>
    <property type="project" value="UniProtKB-EC"/>
</dbReference>
<gene>
    <name evidence="5" type="ORF">BMR1_02g00130</name>
</gene>
<evidence type="ECO:0000256" key="2">
    <source>
        <dbReference type="ARBA" id="ARBA00023163"/>
    </source>
</evidence>
<dbReference type="GO" id="GO:0006351">
    <property type="term" value="P:DNA-templated transcription"/>
    <property type="evidence" value="ECO:0007669"/>
    <property type="project" value="InterPro"/>
</dbReference>
<dbReference type="RefSeq" id="XP_012647801.1">
    <property type="nucleotide sequence ID" value="XM_012792347.1"/>
</dbReference>
<dbReference type="GO" id="GO:0046983">
    <property type="term" value="F:protein dimerization activity"/>
    <property type="evidence" value="ECO:0007669"/>
    <property type="project" value="InterPro"/>
</dbReference>
<proteinExistence type="predicted"/>
<reference evidence="5 6" key="1">
    <citation type="journal article" date="2012" name="Nucleic Acids Res.">
        <title>Sequencing of the smallest Apicomplexan genome from the human pathogen Babesia microti.</title>
        <authorList>
            <person name="Cornillot E."/>
            <person name="Hadj-Kaddour K."/>
            <person name="Dassouli A."/>
            <person name="Noel B."/>
            <person name="Ranwez V."/>
            <person name="Vacherie B."/>
            <person name="Augagneur Y."/>
            <person name="Bres V."/>
            <person name="Duclos A."/>
            <person name="Randazzo S."/>
            <person name="Carcy B."/>
            <person name="Debierre-Grockiego F."/>
            <person name="Delbecq S."/>
            <person name="Moubri-Menage K."/>
            <person name="Shams-Eldin H."/>
            <person name="Usmani-Brown S."/>
            <person name="Bringaud F."/>
            <person name="Wincker P."/>
            <person name="Vivares C.P."/>
            <person name="Schwarz R.T."/>
            <person name="Schetters T.P."/>
            <person name="Krause P.J."/>
            <person name="Gorenflot A."/>
            <person name="Berry V."/>
            <person name="Barbe V."/>
            <person name="Ben Mamoun C."/>
        </authorList>
    </citation>
    <scope>NUCLEOTIDE SEQUENCE [LARGE SCALE GENOMIC DNA]</scope>
    <source>
        <strain evidence="5 6">RI</strain>
    </source>
</reference>
<organism evidence="5 6">
    <name type="scientific">Babesia microti (strain RI)</name>
    <dbReference type="NCBI Taxonomy" id="1133968"/>
    <lineage>
        <taxon>Eukaryota</taxon>
        <taxon>Sar</taxon>
        <taxon>Alveolata</taxon>
        <taxon>Apicomplexa</taxon>
        <taxon>Aconoidasida</taxon>
        <taxon>Piroplasmida</taxon>
        <taxon>Babesiidae</taxon>
        <taxon>Babesia</taxon>
    </lineage>
</organism>
<dbReference type="OrthoDB" id="360088at2759"/>
<dbReference type="SUPFAM" id="SSF55257">
    <property type="entry name" value="RBP11-like subunits of RNA polymerase"/>
    <property type="match status" value="1"/>
</dbReference>
<dbReference type="GeneID" id="24423816"/>
<dbReference type="InterPro" id="IPR036603">
    <property type="entry name" value="RBP11-like"/>
</dbReference>
<dbReference type="SUPFAM" id="SSF56553">
    <property type="entry name" value="Insert subdomain of RNA polymerase alpha subunit"/>
    <property type="match status" value="1"/>
</dbReference>
<dbReference type="AlphaFoldDB" id="I7J5T5"/>
<dbReference type="Gene3D" id="2.170.120.12">
    <property type="entry name" value="DNA-directed RNA polymerase, insert domain"/>
    <property type="match status" value="1"/>
</dbReference>
<evidence type="ECO:0000256" key="3">
    <source>
        <dbReference type="SAM" id="Phobius"/>
    </source>
</evidence>
<evidence type="ECO:0000313" key="6">
    <source>
        <dbReference type="Proteomes" id="UP000002899"/>
    </source>
</evidence>
<dbReference type="VEuPathDB" id="PiroplasmaDB:BMR1_02g00130"/>
<dbReference type="Pfam" id="PF01000">
    <property type="entry name" value="RNA_pol_A_bac"/>
    <property type="match status" value="1"/>
</dbReference>
<feature type="transmembrane region" description="Helical" evidence="3">
    <location>
        <begin position="12"/>
        <end position="32"/>
    </location>
</feature>
<dbReference type="Gene3D" id="3.30.1360.10">
    <property type="entry name" value="RNA polymerase, RBP11-like subunit"/>
    <property type="match status" value="1"/>
</dbReference>
<protein>
    <submittedName>
        <fullName evidence="5">DNA-directed RNA polymerase subunit alpha</fullName>
        <ecNumber evidence="5">2.7.7.6</ecNumber>
    </submittedName>
</protein>
<keyword evidence="2" id="KW-0804">Transcription</keyword>
<keyword evidence="3" id="KW-0472">Membrane</keyword>
<sequence>MFLQSLLPHPQILIRIVYVITLSITFLTTLAFKTPNVYYNNTKLGLKLQSLNVCVGELDPPTLSPVQKLISPELEKELKQKGFFVGETNSWQNWHILTQGQWKDVGSHKLSVELAPKFYSPYAIRKPLLYWGETRAVDTELKNYASIIDVYREYWPDGYKPKDGGAHIAYNPSLFMPEWVPLKDRDGLKYADVRFFQGWAALPPNSPVKVKSASPIIVIPNTGRRYQKFYLGPYPDTFGWTIGSLMKAMAVARSPGHAIVAIKIHNMNPDTTINKVREDLLHIGMFAKNIAFETITPGMESRVRSVIKGPVNLCAGALDWPQSVKLATPETHIAYIEEGGELDIEFKIEWGRGAYVGDMHGLLRQMDGCNLPCSVRRRVKEVEDGFYPIDAVFGGCRMVRLAVHKLLGNRWCAESQTCPDPKEQLVFEVWTDESTTPLSILEFSLVEVDSWMKELIRQVSTDVDFDNEDEQLKDSWVKIDKFGSLMRKIQLMGGPKIEMLHQTGLFNSRNPEDFGYSQDDIKDIQQFPQAPINVPLIEPVKPDLDHVSWLSSELKKEDYAEAVEIKSDDYMYNPDTTGAPDNPVNNLITSIPLSFDDVKALNDCGIETFMDVLRFREFEIRLIPNLSEKGAQMLLDHCKSLDTGGNATVE</sequence>
<keyword evidence="6" id="KW-1185">Reference proteome</keyword>
<reference evidence="5 6" key="2">
    <citation type="journal article" date="2013" name="PLoS ONE">
        <title>Whole genome mapping and re-organization of the nuclear and mitochondrial genomes of Babesia microti isolates.</title>
        <authorList>
            <person name="Cornillot E."/>
            <person name="Dassouli A."/>
            <person name="Garg A."/>
            <person name="Pachikara N."/>
            <person name="Randazzo S."/>
            <person name="Depoix D."/>
            <person name="Carcy B."/>
            <person name="Delbecq S."/>
            <person name="Frutos R."/>
            <person name="Silva J.C."/>
            <person name="Sutton R."/>
            <person name="Krause P.J."/>
            <person name="Mamoun C.B."/>
        </authorList>
    </citation>
    <scope>NUCLEOTIDE SEQUENCE [LARGE SCALE GENOMIC DNA]</scope>
    <source>
        <strain evidence="5 6">RI</strain>
    </source>
</reference>
<dbReference type="InterPro" id="IPR036643">
    <property type="entry name" value="RNApol_insert_sf"/>
</dbReference>
<dbReference type="InterPro" id="IPR011263">
    <property type="entry name" value="DNA-dir_RNA_pol_RpoA/D/Rpb3"/>
</dbReference>
<dbReference type="OMA" id="CEDRCEF"/>
<evidence type="ECO:0000313" key="5">
    <source>
        <dbReference type="EMBL" id="CCF73192.1"/>
    </source>
</evidence>
<dbReference type="GO" id="GO:0000428">
    <property type="term" value="C:DNA-directed RNA polymerase complex"/>
    <property type="evidence" value="ECO:0007669"/>
    <property type="project" value="UniProtKB-KW"/>
</dbReference>
<keyword evidence="3" id="KW-1133">Transmembrane helix</keyword>
<keyword evidence="5" id="KW-0808">Transferase</keyword>
<keyword evidence="3" id="KW-0812">Transmembrane</keyword>
<dbReference type="KEGG" id="bmic:BMR1_02g00130"/>
<dbReference type="SMART" id="SM00662">
    <property type="entry name" value="RPOLD"/>
    <property type="match status" value="1"/>
</dbReference>
<keyword evidence="1 5" id="KW-0240">DNA-directed RNA polymerase</keyword>
<keyword evidence="5" id="KW-0548">Nucleotidyltransferase</keyword>
<accession>I7J5T5</accession>
<dbReference type="EC" id="2.7.7.6" evidence="5"/>
<evidence type="ECO:0000256" key="1">
    <source>
        <dbReference type="ARBA" id="ARBA00022478"/>
    </source>
</evidence>
<evidence type="ECO:0000259" key="4">
    <source>
        <dbReference type="SMART" id="SM00662"/>
    </source>
</evidence>
<dbReference type="Proteomes" id="UP000002899">
    <property type="component" value="Chromosome II"/>
</dbReference>